<accession>A0A9Q3IR42</accession>
<dbReference type="AlphaFoldDB" id="A0A9Q3IR42"/>
<name>A0A9Q3IR42_9BASI</name>
<proteinExistence type="predicted"/>
<evidence type="ECO:0000313" key="2">
    <source>
        <dbReference type="Proteomes" id="UP000765509"/>
    </source>
</evidence>
<dbReference type="EMBL" id="AVOT02053673">
    <property type="protein sequence ID" value="MBW0548459.1"/>
    <property type="molecule type" value="Genomic_DNA"/>
</dbReference>
<sequence>MRGIIGQSNVPTYLWDEAAKHESFLLNQLPHKYLKFKSPIDKLDESNSRTEPRIDFNKILPFGIKVIVKQNTAPSKVDMPRRTMKALTFEQYSDALRVLHPQTGQIKITRDYSVSPNPISPVLQQPENTLPQESAVKILLNLTIQDEPPKQTLPIQESLFENQNPLPVSLSSGGSQRVPIIKHYDYVPFYEKPDKNITSNISSDNIIKGKGSKKLPDQLMLTDTVPYTQAITSVTEKNK</sequence>
<organism evidence="1 2">
    <name type="scientific">Austropuccinia psidii MF-1</name>
    <dbReference type="NCBI Taxonomy" id="1389203"/>
    <lineage>
        <taxon>Eukaryota</taxon>
        <taxon>Fungi</taxon>
        <taxon>Dikarya</taxon>
        <taxon>Basidiomycota</taxon>
        <taxon>Pucciniomycotina</taxon>
        <taxon>Pucciniomycetes</taxon>
        <taxon>Pucciniales</taxon>
        <taxon>Sphaerophragmiaceae</taxon>
        <taxon>Austropuccinia</taxon>
    </lineage>
</organism>
<comment type="caution">
    <text evidence="1">The sequence shown here is derived from an EMBL/GenBank/DDBJ whole genome shotgun (WGS) entry which is preliminary data.</text>
</comment>
<keyword evidence="2" id="KW-1185">Reference proteome</keyword>
<dbReference type="Proteomes" id="UP000765509">
    <property type="component" value="Unassembled WGS sequence"/>
</dbReference>
<evidence type="ECO:0000313" key="1">
    <source>
        <dbReference type="EMBL" id="MBW0548459.1"/>
    </source>
</evidence>
<protein>
    <submittedName>
        <fullName evidence="1">Uncharacterized protein</fullName>
    </submittedName>
</protein>
<reference evidence="1" key="1">
    <citation type="submission" date="2021-03" db="EMBL/GenBank/DDBJ databases">
        <title>Draft genome sequence of rust myrtle Austropuccinia psidii MF-1, a brazilian biotype.</title>
        <authorList>
            <person name="Quecine M.C."/>
            <person name="Pachon D.M.R."/>
            <person name="Bonatelli M.L."/>
            <person name="Correr F.H."/>
            <person name="Franceschini L.M."/>
            <person name="Leite T.F."/>
            <person name="Margarido G.R.A."/>
            <person name="Almeida C.A."/>
            <person name="Ferrarezi J.A."/>
            <person name="Labate C.A."/>
        </authorList>
    </citation>
    <scope>NUCLEOTIDE SEQUENCE</scope>
    <source>
        <strain evidence="1">MF-1</strain>
    </source>
</reference>
<gene>
    <name evidence="1" type="ORF">O181_088174</name>
</gene>